<dbReference type="PANTHER" id="PTHR13779:SF7">
    <property type="entry name" value="ATPASE WRNIP1"/>
    <property type="match status" value="1"/>
</dbReference>
<dbReference type="Pfam" id="PF12002">
    <property type="entry name" value="MgsA_C"/>
    <property type="match status" value="1"/>
</dbReference>
<keyword evidence="6" id="KW-1185">Reference proteome</keyword>
<dbReference type="Pfam" id="PF16193">
    <property type="entry name" value="AAA_assoc_2"/>
    <property type="match status" value="1"/>
</dbReference>
<dbReference type="InterPro" id="IPR027417">
    <property type="entry name" value="P-loop_NTPase"/>
</dbReference>
<sequence length="426" mass="47577">MSIAPLPERIRPTDLHEVVGQRHILGENKILNRIINSGRISNMIFYGPPGTGKTTVANIIAKKANKSFYKLNATNASLSDVKEVISSTDTLMGLNGVLLYLDEIQNFNKKQQQSLLEYIENGRITLIASTTENPYHYIYKAILSRSTVFEFKPINKDDVIWGLKRGLKIIKEECNNKIILEEEALDYIGEVSGGDLRKALNGLEVAIFSTLPNSNGEIYVDLNIARDSTQGKILNYDKFGDSHYDVLSAFQKSIRGSDVDASLHYLGRLIESGDLISICRRLLVIASEDIGLAYPNAITIVKSCVDSAMQLGLPEGRIPLAQGVILLATSPKSNSVVTSIDKVIADLKNKDVGDIPIHLKDSHYSGAESLGRGIGYKYPHSYKNNYVKQQYLPDNIKNSVYYYPGDNKMEKQFYNYIRELKENSKE</sequence>
<dbReference type="Gene3D" id="1.20.272.10">
    <property type="match status" value="1"/>
</dbReference>
<evidence type="ECO:0000313" key="6">
    <source>
        <dbReference type="Proteomes" id="UP001500339"/>
    </source>
</evidence>
<dbReference type="SMART" id="SM00382">
    <property type="entry name" value="AAA"/>
    <property type="match status" value="1"/>
</dbReference>
<reference evidence="5 6" key="1">
    <citation type="journal article" date="2019" name="Int. J. Syst. Evol. Microbiol.">
        <title>The Global Catalogue of Microorganisms (GCM) 10K type strain sequencing project: providing services to taxonomists for standard genome sequencing and annotation.</title>
        <authorList>
            <consortium name="The Broad Institute Genomics Platform"/>
            <consortium name="The Broad Institute Genome Sequencing Center for Infectious Disease"/>
            <person name="Wu L."/>
            <person name="Ma J."/>
        </authorList>
    </citation>
    <scope>NUCLEOTIDE SEQUENCE [LARGE SCALE GENOMIC DNA]</scope>
    <source>
        <strain evidence="5 6">JCM 1405</strain>
    </source>
</reference>
<dbReference type="InterPro" id="IPR003593">
    <property type="entry name" value="AAA+_ATPase"/>
</dbReference>
<dbReference type="InterPro" id="IPR051314">
    <property type="entry name" value="AAA_ATPase_RarA/MGS1/WRNIP1"/>
</dbReference>
<comment type="similarity">
    <text evidence="1">Belongs to the AAA ATPase family. RarA/MGS1/WRNIP1 subfamily.</text>
</comment>
<evidence type="ECO:0000256" key="3">
    <source>
        <dbReference type="ARBA" id="ARBA00022840"/>
    </source>
</evidence>
<dbReference type="InterPro" id="IPR021886">
    <property type="entry name" value="MgsA_C"/>
</dbReference>
<dbReference type="Proteomes" id="UP001500339">
    <property type="component" value="Unassembled WGS sequence"/>
</dbReference>
<evidence type="ECO:0000256" key="2">
    <source>
        <dbReference type="ARBA" id="ARBA00022741"/>
    </source>
</evidence>
<evidence type="ECO:0000259" key="4">
    <source>
        <dbReference type="SMART" id="SM00382"/>
    </source>
</evidence>
<dbReference type="PANTHER" id="PTHR13779">
    <property type="entry name" value="WERNER HELICASE-INTERACTING PROTEIN 1 FAMILY MEMBER"/>
    <property type="match status" value="1"/>
</dbReference>
<dbReference type="CDD" id="cd18139">
    <property type="entry name" value="HLD_clamp_RarA"/>
    <property type="match status" value="1"/>
</dbReference>
<proteinExistence type="inferred from homology"/>
<organism evidence="5 6">
    <name type="scientific">Clostridium malenominatum</name>
    <dbReference type="NCBI Taxonomy" id="1539"/>
    <lineage>
        <taxon>Bacteria</taxon>
        <taxon>Bacillati</taxon>
        <taxon>Bacillota</taxon>
        <taxon>Clostridia</taxon>
        <taxon>Eubacteriales</taxon>
        <taxon>Clostridiaceae</taxon>
        <taxon>Clostridium</taxon>
    </lineage>
</organism>
<dbReference type="SUPFAM" id="SSF48019">
    <property type="entry name" value="post-AAA+ oligomerization domain-like"/>
    <property type="match status" value="1"/>
</dbReference>
<evidence type="ECO:0000313" key="5">
    <source>
        <dbReference type="EMBL" id="GAA0722057.1"/>
    </source>
</evidence>
<dbReference type="InterPro" id="IPR032423">
    <property type="entry name" value="AAA_assoc_2"/>
</dbReference>
<feature type="domain" description="AAA+ ATPase" evidence="4">
    <location>
        <begin position="39"/>
        <end position="155"/>
    </location>
</feature>
<keyword evidence="3" id="KW-0067">ATP-binding</keyword>
<comment type="caution">
    <text evidence="5">The sequence shown here is derived from an EMBL/GenBank/DDBJ whole genome shotgun (WGS) entry which is preliminary data.</text>
</comment>
<keyword evidence="2" id="KW-0547">Nucleotide-binding</keyword>
<dbReference type="EMBL" id="BAAACF010000001">
    <property type="protein sequence ID" value="GAA0722057.1"/>
    <property type="molecule type" value="Genomic_DNA"/>
</dbReference>
<dbReference type="Gene3D" id="3.40.50.300">
    <property type="entry name" value="P-loop containing nucleotide triphosphate hydrolases"/>
    <property type="match status" value="1"/>
</dbReference>
<dbReference type="CDD" id="cd00009">
    <property type="entry name" value="AAA"/>
    <property type="match status" value="1"/>
</dbReference>
<dbReference type="SUPFAM" id="SSF52540">
    <property type="entry name" value="P-loop containing nucleoside triphosphate hydrolases"/>
    <property type="match status" value="1"/>
</dbReference>
<dbReference type="Gene3D" id="1.10.8.60">
    <property type="match status" value="1"/>
</dbReference>
<dbReference type="InterPro" id="IPR008921">
    <property type="entry name" value="DNA_pol3_clamp-load_cplx_C"/>
</dbReference>
<dbReference type="Pfam" id="PF00004">
    <property type="entry name" value="AAA"/>
    <property type="match status" value="1"/>
</dbReference>
<dbReference type="Gene3D" id="1.10.3710.10">
    <property type="entry name" value="DNA polymerase III clamp loader subunits, C-terminal domain"/>
    <property type="match status" value="1"/>
</dbReference>
<evidence type="ECO:0000256" key="1">
    <source>
        <dbReference type="ARBA" id="ARBA00008959"/>
    </source>
</evidence>
<name>A0ABN1IV94_9CLOT</name>
<dbReference type="InterPro" id="IPR003959">
    <property type="entry name" value="ATPase_AAA_core"/>
</dbReference>
<protein>
    <submittedName>
        <fullName evidence="5">Replication-associated recombination protein A</fullName>
    </submittedName>
</protein>
<accession>A0ABN1IV94</accession>
<gene>
    <name evidence="5" type="ORF">GCM10008905_13160</name>
</gene>